<dbReference type="Proteomes" id="UP000887013">
    <property type="component" value="Unassembled WGS sequence"/>
</dbReference>
<sequence length="120" mass="14091">MDFELCIFHRYPLSHEQLKCPDLRKNLFIDFVLVHLKSLKLKLDVFARQLVKNDLSHFPSLNSTPSVNKDKSYKGGPRKLYFEFEHKFEDFNANQTELDIFSAPFNITCEAEGRMCNCNN</sequence>
<name>A0A8X6N9L5_NEPPI</name>
<keyword evidence="2" id="KW-1185">Reference proteome</keyword>
<reference evidence="1" key="1">
    <citation type="submission" date="2020-08" db="EMBL/GenBank/DDBJ databases">
        <title>Multicomponent nature underlies the extraordinary mechanical properties of spider dragline silk.</title>
        <authorList>
            <person name="Kono N."/>
            <person name="Nakamura H."/>
            <person name="Mori M."/>
            <person name="Yoshida Y."/>
            <person name="Ohtoshi R."/>
            <person name="Malay A.D."/>
            <person name="Moran D.A.P."/>
            <person name="Tomita M."/>
            <person name="Numata K."/>
            <person name="Arakawa K."/>
        </authorList>
    </citation>
    <scope>NUCLEOTIDE SEQUENCE</scope>
</reference>
<dbReference type="AlphaFoldDB" id="A0A8X6N9L5"/>
<protein>
    <submittedName>
        <fullName evidence="1">General transcription factor II-I repeat domain-containing protein 2A</fullName>
    </submittedName>
</protein>
<proteinExistence type="predicted"/>
<accession>A0A8X6N9L5</accession>
<gene>
    <name evidence="1" type="primary">GTF2IRD2_58</name>
    <name evidence="1" type="ORF">NPIL_34481</name>
</gene>
<comment type="caution">
    <text evidence="1">The sequence shown here is derived from an EMBL/GenBank/DDBJ whole genome shotgun (WGS) entry which is preliminary data.</text>
</comment>
<dbReference type="EMBL" id="BMAW01006936">
    <property type="protein sequence ID" value="GFT01351.1"/>
    <property type="molecule type" value="Genomic_DNA"/>
</dbReference>
<organism evidence="1 2">
    <name type="scientific">Nephila pilipes</name>
    <name type="common">Giant wood spider</name>
    <name type="synonym">Nephila maculata</name>
    <dbReference type="NCBI Taxonomy" id="299642"/>
    <lineage>
        <taxon>Eukaryota</taxon>
        <taxon>Metazoa</taxon>
        <taxon>Ecdysozoa</taxon>
        <taxon>Arthropoda</taxon>
        <taxon>Chelicerata</taxon>
        <taxon>Arachnida</taxon>
        <taxon>Araneae</taxon>
        <taxon>Araneomorphae</taxon>
        <taxon>Entelegynae</taxon>
        <taxon>Araneoidea</taxon>
        <taxon>Nephilidae</taxon>
        <taxon>Nephila</taxon>
    </lineage>
</organism>
<evidence type="ECO:0000313" key="1">
    <source>
        <dbReference type="EMBL" id="GFT01351.1"/>
    </source>
</evidence>
<evidence type="ECO:0000313" key="2">
    <source>
        <dbReference type="Proteomes" id="UP000887013"/>
    </source>
</evidence>